<dbReference type="Pfam" id="PF10907">
    <property type="entry name" value="DUF2749"/>
    <property type="match status" value="1"/>
</dbReference>
<reference evidence="5" key="1">
    <citation type="submission" date="2016-10" db="EMBL/GenBank/DDBJ databases">
        <authorList>
            <person name="Varghese N."/>
            <person name="Submissions S."/>
        </authorList>
    </citation>
    <scope>NUCLEOTIDE SEQUENCE [LARGE SCALE GENOMIC DNA]</scope>
    <source>
        <strain evidence="5">DSM 123</strain>
    </source>
</reference>
<keyword evidence="2" id="KW-0472">Membrane</keyword>
<feature type="region of interest" description="Disordered" evidence="1">
    <location>
        <begin position="28"/>
        <end position="56"/>
    </location>
</feature>
<feature type="transmembrane region" description="Helical" evidence="2">
    <location>
        <begin position="6"/>
        <end position="24"/>
    </location>
</feature>
<gene>
    <name evidence="4" type="ORF">SAMN05444123_11596</name>
</gene>
<evidence type="ECO:0000259" key="3">
    <source>
        <dbReference type="Pfam" id="PF10907"/>
    </source>
</evidence>
<name>A0A1H8X2R8_9BRAD</name>
<keyword evidence="2" id="KW-1133">Transmembrane helix</keyword>
<evidence type="ECO:0000256" key="2">
    <source>
        <dbReference type="SAM" id="Phobius"/>
    </source>
</evidence>
<dbReference type="EMBL" id="FODT01000015">
    <property type="protein sequence ID" value="SEP34023.1"/>
    <property type="molecule type" value="Genomic_DNA"/>
</dbReference>
<evidence type="ECO:0000313" key="5">
    <source>
        <dbReference type="Proteomes" id="UP000199615"/>
    </source>
</evidence>
<protein>
    <submittedName>
        <fullName evidence="4">Entry exclusion protein TrbK, Ti-type</fullName>
    </submittedName>
</protein>
<keyword evidence="5" id="KW-1185">Reference proteome</keyword>
<evidence type="ECO:0000256" key="1">
    <source>
        <dbReference type="SAM" id="MobiDB-lite"/>
    </source>
</evidence>
<sequence length="56" mass="6198">MRPLHIVLIVAIVVLAGGGVWFGLGPSSSQKPSRFFETKPDYDTSGGQPMRPRWKE</sequence>
<proteinExistence type="predicted"/>
<organism evidence="4 5">
    <name type="scientific">Rhodopseudomonas pseudopalustris</name>
    <dbReference type="NCBI Taxonomy" id="1513892"/>
    <lineage>
        <taxon>Bacteria</taxon>
        <taxon>Pseudomonadati</taxon>
        <taxon>Pseudomonadota</taxon>
        <taxon>Alphaproteobacteria</taxon>
        <taxon>Hyphomicrobiales</taxon>
        <taxon>Nitrobacteraceae</taxon>
        <taxon>Rhodopseudomonas</taxon>
    </lineage>
</organism>
<accession>A0A1H8X2R8</accession>
<keyword evidence="2" id="KW-0812">Transmembrane</keyword>
<feature type="domain" description="Type IV conjugative transfer protein TrbJ/K C-terminal" evidence="3">
    <location>
        <begin position="6"/>
        <end position="54"/>
    </location>
</feature>
<dbReference type="Proteomes" id="UP000199615">
    <property type="component" value="Unassembled WGS sequence"/>
</dbReference>
<evidence type="ECO:0000313" key="4">
    <source>
        <dbReference type="EMBL" id="SEP34023.1"/>
    </source>
</evidence>
<dbReference type="RefSeq" id="WP_139202712.1">
    <property type="nucleotide sequence ID" value="NZ_FODT01000015.1"/>
</dbReference>
<dbReference type="AlphaFoldDB" id="A0A1H8X2R8"/>
<dbReference type="InterPro" id="IPR024475">
    <property type="entry name" value="TrbJ/K_C"/>
</dbReference>
<dbReference type="OrthoDB" id="8250322at2"/>